<dbReference type="EMBL" id="FPIY01000003">
    <property type="protein sequence ID" value="SFW56667.1"/>
    <property type="molecule type" value="Genomic_DNA"/>
</dbReference>
<dbReference type="PANTHER" id="PTHR37422:SF17">
    <property type="entry name" value="O-ANTIGEN LIGASE"/>
    <property type="match status" value="1"/>
</dbReference>
<evidence type="ECO:0000259" key="6">
    <source>
        <dbReference type="Pfam" id="PF04932"/>
    </source>
</evidence>
<dbReference type="RefSeq" id="WP_084639230.1">
    <property type="nucleotide sequence ID" value="NZ_FPIY01000003.1"/>
</dbReference>
<name>A0A1K1QAI0_9FLAO</name>
<evidence type="ECO:0000256" key="4">
    <source>
        <dbReference type="ARBA" id="ARBA00023136"/>
    </source>
</evidence>
<proteinExistence type="predicted"/>
<dbReference type="STRING" id="76595.SAMN05660313_02503"/>
<dbReference type="InterPro" id="IPR007016">
    <property type="entry name" value="O-antigen_ligase-rel_domated"/>
</dbReference>
<keyword evidence="8" id="KW-1185">Reference proteome</keyword>
<keyword evidence="7" id="KW-0436">Ligase</keyword>
<protein>
    <submittedName>
        <fullName evidence="7">O-antigen ligase</fullName>
    </submittedName>
</protein>
<evidence type="ECO:0000256" key="3">
    <source>
        <dbReference type="ARBA" id="ARBA00022989"/>
    </source>
</evidence>
<dbReference type="OrthoDB" id="1631746at2"/>
<reference evidence="8" key="1">
    <citation type="submission" date="2016-11" db="EMBL/GenBank/DDBJ databases">
        <authorList>
            <person name="Varghese N."/>
            <person name="Submissions S."/>
        </authorList>
    </citation>
    <scope>NUCLEOTIDE SEQUENCE [LARGE SCALE GENOMIC DNA]</scope>
    <source>
        <strain evidence="8">DSM 24786</strain>
    </source>
</reference>
<feature type="transmembrane region" description="Helical" evidence="5">
    <location>
        <begin position="119"/>
        <end position="143"/>
    </location>
</feature>
<comment type="subcellular location">
    <subcellularLocation>
        <location evidence="1">Membrane</location>
        <topology evidence="1">Multi-pass membrane protein</topology>
    </subcellularLocation>
</comment>
<gene>
    <name evidence="7" type="ORF">SAMN05660313_02503</name>
</gene>
<keyword evidence="2 5" id="KW-0812">Transmembrane</keyword>
<feature type="transmembrane region" description="Helical" evidence="5">
    <location>
        <begin position="346"/>
        <end position="368"/>
    </location>
</feature>
<organism evidence="7 8">
    <name type="scientific">Cellulophaga fucicola</name>
    <dbReference type="NCBI Taxonomy" id="76595"/>
    <lineage>
        <taxon>Bacteria</taxon>
        <taxon>Pseudomonadati</taxon>
        <taxon>Bacteroidota</taxon>
        <taxon>Flavobacteriia</taxon>
        <taxon>Flavobacteriales</taxon>
        <taxon>Flavobacteriaceae</taxon>
        <taxon>Cellulophaga</taxon>
    </lineage>
</organism>
<feature type="transmembrane region" description="Helical" evidence="5">
    <location>
        <begin position="20"/>
        <end position="53"/>
    </location>
</feature>
<dbReference type="InterPro" id="IPR051533">
    <property type="entry name" value="WaaL-like"/>
</dbReference>
<dbReference type="PANTHER" id="PTHR37422">
    <property type="entry name" value="TEICHURONIC ACID BIOSYNTHESIS PROTEIN TUAE"/>
    <property type="match status" value="1"/>
</dbReference>
<evidence type="ECO:0000256" key="5">
    <source>
        <dbReference type="SAM" id="Phobius"/>
    </source>
</evidence>
<feature type="transmembrane region" description="Helical" evidence="5">
    <location>
        <begin position="219"/>
        <end position="235"/>
    </location>
</feature>
<keyword evidence="4 5" id="KW-0472">Membrane</keyword>
<feature type="transmembrane region" description="Helical" evidence="5">
    <location>
        <begin position="242"/>
        <end position="261"/>
    </location>
</feature>
<dbReference type="GO" id="GO:0016020">
    <property type="term" value="C:membrane"/>
    <property type="evidence" value="ECO:0007669"/>
    <property type="project" value="UniProtKB-SubCell"/>
</dbReference>
<dbReference type="Pfam" id="PF04932">
    <property type="entry name" value="Wzy_C"/>
    <property type="match status" value="1"/>
</dbReference>
<feature type="transmembrane region" description="Helical" evidence="5">
    <location>
        <begin position="65"/>
        <end position="83"/>
    </location>
</feature>
<dbReference type="AlphaFoldDB" id="A0A1K1QAI0"/>
<evidence type="ECO:0000256" key="1">
    <source>
        <dbReference type="ARBA" id="ARBA00004141"/>
    </source>
</evidence>
<sequence>MSKILKSIVQENNLKTINDRMVFIAFLLVLISYPFSIGINSIAILLLTAVSLIKLIKEKEVFYNKIYLLFIIYFLTRFFSLLYSDNLSTGWRAIERSLSIIVFPLIFMINKPILLNRIFFLKILNVSTAVACVFCLFNNYLFFVVNEIPTNWWLDWKYNHHHLSSYLDFGPNYFSVIIVLNLIGVFFYRVNLIKSKIIFLIVYIVQLFFLFLLSSRSLIFFYLVCTVILLTRNGYIKYKIKGVAISLVGLCLILISVYLYVPIVKQRFRKTYSEFISDNKKDTQVGGFINRLQNVNSATEIIKRNYILGIGIGDVKDELKKEYFRIDFKEGIDHSFDAHNQYLQNYLASGFFGFLSYILIFIVICRLLIKTKKHFYIIIVLMFAYFSLFESLIETHKGIVLFSILFLLITPYEGPKDNFVINK</sequence>
<feature type="transmembrane region" description="Helical" evidence="5">
    <location>
        <begin position="375"/>
        <end position="393"/>
    </location>
</feature>
<feature type="transmembrane region" description="Helical" evidence="5">
    <location>
        <begin position="399"/>
        <end position="415"/>
    </location>
</feature>
<evidence type="ECO:0000313" key="8">
    <source>
        <dbReference type="Proteomes" id="UP000183257"/>
    </source>
</evidence>
<evidence type="ECO:0000313" key="7">
    <source>
        <dbReference type="EMBL" id="SFW56667.1"/>
    </source>
</evidence>
<feature type="domain" description="O-antigen ligase-related" evidence="6">
    <location>
        <begin position="203"/>
        <end position="358"/>
    </location>
</feature>
<dbReference type="Proteomes" id="UP000183257">
    <property type="component" value="Unassembled WGS sequence"/>
</dbReference>
<dbReference type="GO" id="GO:0016874">
    <property type="term" value="F:ligase activity"/>
    <property type="evidence" value="ECO:0007669"/>
    <property type="project" value="UniProtKB-KW"/>
</dbReference>
<accession>A0A1K1QAI0</accession>
<feature type="transmembrane region" description="Helical" evidence="5">
    <location>
        <begin position="173"/>
        <end position="190"/>
    </location>
</feature>
<feature type="transmembrane region" description="Helical" evidence="5">
    <location>
        <begin position="197"/>
        <end position="213"/>
    </location>
</feature>
<evidence type="ECO:0000256" key="2">
    <source>
        <dbReference type="ARBA" id="ARBA00022692"/>
    </source>
</evidence>
<keyword evidence="3 5" id="KW-1133">Transmembrane helix</keyword>